<dbReference type="EMBL" id="CP000968">
    <property type="protein sequence ID" value="ACB07460.1"/>
    <property type="molecule type" value="Genomic_DNA"/>
</dbReference>
<evidence type="ECO:0000313" key="2">
    <source>
        <dbReference type="EMBL" id="ACB07460.1"/>
    </source>
</evidence>
<evidence type="ECO:0000259" key="1">
    <source>
        <dbReference type="SMART" id="SM00471"/>
    </source>
</evidence>
<dbReference type="KEGG" id="kcr:Kcr_0710"/>
<dbReference type="CDD" id="cd00077">
    <property type="entry name" value="HDc"/>
    <property type="match status" value="1"/>
</dbReference>
<dbReference type="GO" id="GO:0006203">
    <property type="term" value="P:dGTP catabolic process"/>
    <property type="evidence" value="ECO:0000318"/>
    <property type="project" value="GO_Central"/>
</dbReference>
<dbReference type="PANTHER" id="PTHR11373:SF4">
    <property type="entry name" value="DEOXYNUCLEOSIDE TRIPHOSPHATE TRIPHOSPHOHYDROLASE SAMHD1"/>
    <property type="match status" value="1"/>
</dbReference>
<dbReference type="PANTHER" id="PTHR11373">
    <property type="entry name" value="DEOXYNUCLEOSIDE TRIPHOSPHATE TRIPHOSPHOHYDROLASE"/>
    <property type="match status" value="1"/>
</dbReference>
<dbReference type="InterPro" id="IPR006674">
    <property type="entry name" value="HD_domain"/>
</dbReference>
<gene>
    <name evidence="2" type="ordered locus">Kcr_0710</name>
</gene>
<organism evidence="2 3">
    <name type="scientific">Korarchaeum cryptofilum (strain OPF8)</name>
    <dbReference type="NCBI Taxonomy" id="374847"/>
    <lineage>
        <taxon>Archaea</taxon>
        <taxon>Thermoproteota</taxon>
        <taxon>Candidatus Korarchaeia</taxon>
        <taxon>Candidatus Korarchaeales</taxon>
        <taxon>Candidatus Korarchaeaceae</taxon>
        <taxon>Candidatus Korarchaeum</taxon>
    </lineage>
</organism>
<dbReference type="InterPro" id="IPR003607">
    <property type="entry name" value="HD/PDEase_dom"/>
</dbReference>
<dbReference type="Pfam" id="PF01966">
    <property type="entry name" value="HD"/>
    <property type="match status" value="1"/>
</dbReference>
<proteinExistence type="predicted"/>
<keyword evidence="3" id="KW-1185">Reference proteome</keyword>
<dbReference type="InterPro" id="IPR050135">
    <property type="entry name" value="dGTPase-like"/>
</dbReference>
<evidence type="ECO:0000313" key="3">
    <source>
        <dbReference type="Proteomes" id="UP000001686"/>
    </source>
</evidence>
<dbReference type="PhylomeDB" id="B1L4T1"/>
<name>B1L4T1_KORCO</name>
<dbReference type="InParanoid" id="B1L4T1"/>
<dbReference type="Proteomes" id="UP000001686">
    <property type="component" value="Chromosome"/>
</dbReference>
<feature type="domain" description="HD/PDEase" evidence="1">
    <location>
        <begin position="60"/>
        <end position="234"/>
    </location>
</feature>
<dbReference type="SUPFAM" id="SSF109604">
    <property type="entry name" value="HD-domain/PDEase-like"/>
    <property type="match status" value="1"/>
</dbReference>
<accession>B1L4T1</accession>
<dbReference type="InterPro" id="IPR045509">
    <property type="entry name" value="HD_assoc_2"/>
</dbReference>
<dbReference type="AlphaFoldDB" id="B1L4T1"/>
<sequence>MTKKGIVFLPRFEYSKTIMDSVHGPIQLTELEYNLLQLPPLNRLHDIHHLGLTYLVYPAAKTSRFEHSLGVLHLANKMIYQILGSASLDGLKEAFNLNPNSEKFTENCYRIIQTVRLAALLHDVGHGPYSHVSEPILRKVLKNEEIEEAKDLFNCRSERDIPVHEYFSYKMITEKDSIIRKTIESYKINVEDVANLLIKKRAEDSTEILRKIISSQLDADRMDYLLRDSHATGLPFGLTDINRIIINIFIEKYSEKYQLIVHERALRAVEDILDARIKMHKSLYGHHLVCALEELLKMAIESMVEEGELKYEDFRPENFLKGEVDDTFIRFKLRKHQETHPEFKAFFDRRYIPVALIKRETDFDDFIEEIKRKSSIEPSDEEIADKFRRWLEELKSGMRKPMYPRPGAILLLSTIPFSPYAVKEEERILIGKKGSKPKDLLATSSYVRVLNEEARRTEIFRISFLIPNIQKKDIKEEDIRRVRDLLVDDIVKSSSD</sequence>
<dbReference type="Pfam" id="PF19276">
    <property type="entry name" value="HD_assoc_2"/>
    <property type="match status" value="1"/>
</dbReference>
<dbReference type="Gene3D" id="1.10.3210.10">
    <property type="entry name" value="Hypothetical protein af1432"/>
    <property type="match status" value="1"/>
</dbReference>
<reference evidence="2 3" key="1">
    <citation type="journal article" date="2008" name="Proc. Natl. Acad. Sci. U.S.A.">
        <title>A korarchaeal genome reveals new insights into the evolution of the Archaea.</title>
        <authorList>
            <person name="Elkins J.G."/>
            <person name="Podar M."/>
            <person name="Graham D.E."/>
            <person name="Makarova K.S."/>
            <person name="Wolf Y."/>
            <person name="Randau L."/>
            <person name="Hedlund B.P."/>
            <person name="Brochier-Armanet C."/>
            <person name="Kunin V."/>
            <person name="Anderson I."/>
            <person name="Lapidus A."/>
            <person name="Goltsman E."/>
            <person name="Barry K."/>
            <person name="Koonin E.V."/>
            <person name="Hugenholtz P."/>
            <person name="Kyrpides N."/>
            <person name="Wanner G."/>
            <person name="Richardson P."/>
            <person name="Keller M."/>
            <person name="Stetter K.O."/>
        </authorList>
    </citation>
    <scope>NUCLEOTIDE SEQUENCE [LARGE SCALE GENOMIC DNA]</scope>
    <source>
        <strain evidence="3">OPF8</strain>
    </source>
</reference>
<dbReference type="HOGENOM" id="CLU_026821_3_1_2"/>
<protein>
    <submittedName>
        <fullName evidence="2">Metal dependent phosphohydrolase</fullName>
    </submittedName>
</protein>
<dbReference type="GO" id="GO:0008832">
    <property type="term" value="F:dGTPase activity"/>
    <property type="evidence" value="ECO:0000318"/>
    <property type="project" value="GO_Central"/>
</dbReference>
<dbReference type="FunCoup" id="B1L4T1">
    <property type="interactions" value="125"/>
</dbReference>
<dbReference type="eggNOG" id="arCOG04430">
    <property type="taxonomic scope" value="Archaea"/>
</dbReference>
<dbReference type="SMART" id="SM00471">
    <property type="entry name" value="HDc"/>
    <property type="match status" value="1"/>
</dbReference>
<dbReference type="EnsemblBacteria" id="ACB07460">
    <property type="protein sequence ID" value="ACB07460"/>
    <property type="gene ID" value="Kcr_0710"/>
</dbReference>